<organism evidence="2 3">
    <name type="scientific">Trinickia dabaoshanensis</name>
    <dbReference type="NCBI Taxonomy" id="564714"/>
    <lineage>
        <taxon>Bacteria</taxon>
        <taxon>Pseudomonadati</taxon>
        <taxon>Pseudomonadota</taxon>
        <taxon>Betaproteobacteria</taxon>
        <taxon>Burkholderiales</taxon>
        <taxon>Burkholderiaceae</taxon>
        <taxon>Trinickia</taxon>
    </lineage>
</organism>
<dbReference type="OrthoDB" id="9835665at2"/>
<gene>
    <name evidence="2" type="ORF">C0Z18_30890</name>
</gene>
<keyword evidence="3" id="KW-1185">Reference proteome</keyword>
<feature type="signal peptide" evidence="1">
    <location>
        <begin position="1"/>
        <end position="19"/>
    </location>
</feature>
<evidence type="ECO:0000256" key="1">
    <source>
        <dbReference type="SAM" id="SignalP"/>
    </source>
</evidence>
<feature type="chain" id="PRO_5014834612" description="Type IV pilus biogenesis protein PilP" evidence="1">
    <location>
        <begin position="20"/>
        <end position="182"/>
    </location>
</feature>
<dbReference type="Proteomes" id="UP000235616">
    <property type="component" value="Unassembled WGS sequence"/>
</dbReference>
<comment type="caution">
    <text evidence="2">The sequence shown here is derived from an EMBL/GenBank/DDBJ whole genome shotgun (WGS) entry which is preliminary data.</text>
</comment>
<evidence type="ECO:0000313" key="3">
    <source>
        <dbReference type="Proteomes" id="UP000235616"/>
    </source>
</evidence>
<protein>
    <recommendedName>
        <fullName evidence="4">Type IV pilus biogenesis protein PilP</fullName>
    </recommendedName>
</protein>
<keyword evidence="1" id="KW-0732">Signal</keyword>
<sequence>MRIREVAALMLLVPVLARAGDAAPADTSMDTFGKLLAKQQELIESEMDAKIRANQAQAAGPAAPVAATPLPGVKQDVNDKEPVVEAIWGLVGKEVAEVNYKGRSVPVSMQEPYISKIDGWKLESIQPYEIVLVRMSGNRVTQRKSVMLDWQGSGSSQTATSPVASPSVPVVRPPIAAPAAMR</sequence>
<evidence type="ECO:0000313" key="2">
    <source>
        <dbReference type="EMBL" id="PMS14656.1"/>
    </source>
</evidence>
<accession>A0A2N7VBW5</accession>
<dbReference type="AlphaFoldDB" id="A0A2N7VBW5"/>
<evidence type="ECO:0008006" key="4">
    <source>
        <dbReference type="Google" id="ProtNLM"/>
    </source>
</evidence>
<dbReference type="RefSeq" id="WP_102649257.1">
    <property type="nucleotide sequence ID" value="NZ_PNYA01000042.1"/>
</dbReference>
<dbReference type="EMBL" id="PNYA01000042">
    <property type="protein sequence ID" value="PMS14656.1"/>
    <property type="molecule type" value="Genomic_DNA"/>
</dbReference>
<name>A0A2N7VBW5_9BURK</name>
<proteinExistence type="predicted"/>
<reference evidence="2 3" key="1">
    <citation type="submission" date="2018-01" db="EMBL/GenBank/DDBJ databases">
        <title>Whole genome analyses suggest that Burkholderia sensu lato contains two further novel genera in the rhizoxinica-symbiotica group Mycetohabitans gen. nov., and Trinickia gen. nov.: implications for the evolution of diazotrophy and nodulation in the Burkholderiaceae.</title>
        <authorList>
            <person name="Estrada-de los Santos P."/>
            <person name="Palmer M."/>
            <person name="Chavez-Ramirez B."/>
            <person name="Beukes C."/>
            <person name="Steenkamp E.T."/>
            <person name="Hirsch A.M."/>
            <person name="Manyaka P."/>
            <person name="Maluk M."/>
            <person name="Lafos M."/>
            <person name="Crook M."/>
            <person name="Gross E."/>
            <person name="Simon M.F."/>
            <person name="Bueno dos Reis Junior F."/>
            <person name="Poole P.S."/>
            <person name="Venter S.N."/>
            <person name="James E.K."/>
        </authorList>
    </citation>
    <scope>NUCLEOTIDE SEQUENCE [LARGE SCALE GENOMIC DNA]</scope>
    <source>
        <strain evidence="2 3">GIMN1.004</strain>
    </source>
</reference>